<evidence type="ECO:0000313" key="2">
    <source>
        <dbReference type="EMBL" id="CAD7629867.1"/>
    </source>
</evidence>
<evidence type="ECO:0000313" key="3">
    <source>
        <dbReference type="Proteomes" id="UP000759131"/>
    </source>
</evidence>
<gene>
    <name evidence="2" type="ORF">OSB1V03_LOCUS10282</name>
</gene>
<keyword evidence="3" id="KW-1185">Reference proteome</keyword>
<proteinExistence type="predicted"/>
<dbReference type="OrthoDB" id="6529183at2759"/>
<organism evidence="2">
    <name type="scientific">Medioppia subpectinata</name>
    <dbReference type="NCBI Taxonomy" id="1979941"/>
    <lineage>
        <taxon>Eukaryota</taxon>
        <taxon>Metazoa</taxon>
        <taxon>Ecdysozoa</taxon>
        <taxon>Arthropoda</taxon>
        <taxon>Chelicerata</taxon>
        <taxon>Arachnida</taxon>
        <taxon>Acari</taxon>
        <taxon>Acariformes</taxon>
        <taxon>Sarcoptiformes</taxon>
        <taxon>Oribatida</taxon>
        <taxon>Brachypylina</taxon>
        <taxon>Oppioidea</taxon>
        <taxon>Oppiidae</taxon>
        <taxon>Medioppia</taxon>
    </lineage>
</organism>
<sequence>MSMLIMNIIAYICIVLNVLAIYGCVNAVDYSHTKVVACDTLIAEDVVQCLRDNLPQDLDASKVIEYGCCMMYHNHQCTVKSAKVKCSREDYLLKKSQENEKRDNSFEECREHQQCNNGSPILFSTLLTAPTIALDVTKVEL</sequence>
<dbReference type="EMBL" id="CAJPIZ010007406">
    <property type="protein sequence ID" value="CAG2110297.1"/>
    <property type="molecule type" value="Genomic_DNA"/>
</dbReference>
<accession>A0A7R9KVK9</accession>
<protein>
    <submittedName>
        <fullName evidence="2">Uncharacterized protein</fullName>
    </submittedName>
</protein>
<dbReference type="EMBL" id="OC861981">
    <property type="protein sequence ID" value="CAD7629867.1"/>
    <property type="molecule type" value="Genomic_DNA"/>
</dbReference>
<reference evidence="2" key="1">
    <citation type="submission" date="2020-11" db="EMBL/GenBank/DDBJ databases">
        <authorList>
            <person name="Tran Van P."/>
        </authorList>
    </citation>
    <scope>NUCLEOTIDE SEQUENCE</scope>
</reference>
<evidence type="ECO:0000256" key="1">
    <source>
        <dbReference type="SAM" id="SignalP"/>
    </source>
</evidence>
<dbReference type="AlphaFoldDB" id="A0A7R9KVK9"/>
<feature type="signal peptide" evidence="1">
    <location>
        <begin position="1"/>
        <end position="27"/>
    </location>
</feature>
<name>A0A7R9KVK9_9ACAR</name>
<keyword evidence="1" id="KW-0732">Signal</keyword>
<dbReference type="Proteomes" id="UP000759131">
    <property type="component" value="Unassembled WGS sequence"/>
</dbReference>
<feature type="chain" id="PRO_5035591886" evidence="1">
    <location>
        <begin position="28"/>
        <end position="141"/>
    </location>
</feature>